<dbReference type="VEuPathDB" id="VectorBase:GMOY007585"/>
<protein>
    <submittedName>
        <fullName evidence="1">Uncharacterized protein</fullName>
    </submittedName>
</protein>
<dbReference type="EMBL" id="CCAG010018560">
    <property type="status" value="NOT_ANNOTATED_CDS"/>
    <property type="molecule type" value="Genomic_DNA"/>
</dbReference>
<proteinExistence type="predicted"/>
<evidence type="ECO:0000313" key="1">
    <source>
        <dbReference type="EnsemblMetazoa" id="GMOY007585-PA"/>
    </source>
</evidence>
<name>A0A1B0G2P3_GLOMM</name>
<sequence length="32" mass="3266">MQSNSGGLVAAAATNAHMAASVEQTLNLTRFC</sequence>
<reference evidence="1" key="1">
    <citation type="submission" date="2020-05" db="UniProtKB">
        <authorList>
            <consortium name="EnsemblMetazoa"/>
        </authorList>
    </citation>
    <scope>IDENTIFICATION</scope>
    <source>
        <strain evidence="1">Yale</strain>
    </source>
</reference>
<dbReference type="Proteomes" id="UP000092444">
    <property type="component" value="Unassembled WGS sequence"/>
</dbReference>
<dbReference type="EnsemblMetazoa" id="GMOY007585-RA">
    <property type="protein sequence ID" value="GMOY007585-PA"/>
    <property type="gene ID" value="GMOY007585"/>
</dbReference>
<dbReference type="AlphaFoldDB" id="A0A1B0G2P3"/>
<keyword evidence="2" id="KW-1185">Reference proteome</keyword>
<organism evidence="1 2">
    <name type="scientific">Glossina morsitans morsitans</name>
    <name type="common">Savannah tsetse fly</name>
    <dbReference type="NCBI Taxonomy" id="37546"/>
    <lineage>
        <taxon>Eukaryota</taxon>
        <taxon>Metazoa</taxon>
        <taxon>Ecdysozoa</taxon>
        <taxon>Arthropoda</taxon>
        <taxon>Hexapoda</taxon>
        <taxon>Insecta</taxon>
        <taxon>Pterygota</taxon>
        <taxon>Neoptera</taxon>
        <taxon>Endopterygota</taxon>
        <taxon>Diptera</taxon>
        <taxon>Brachycera</taxon>
        <taxon>Muscomorpha</taxon>
        <taxon>Hippoboscoidea</taxon>
        <taxon>Glossinidae</taxon>
        <taxon>Glossina</taxon>
    </lineage>
</organism>
<evidence type="ECO:0000313" key="2">
    <source>
        <dbReference type="Proteomes" id="UP000092444"/>
    </source>
</evidence>
<accession>A0A1B0G2P3</accession>